<dbReference type="RefSeq" id="WP_092116708.1">
    <property type="nucleotide sequence ID" value="NZ_FMXO01000002.1"/>
</dbReference>
<dbReference type="GO" id="GO:0030643">
    <property type="term" value="P:intracellular phosphate ion homeostasis"/>
    <property type="evidence" value="ECO:0007669"/>
    <property type="project" value="InterPro"/>
</dbReference>
<organism evidence="3 4">
    <name type="scientific">Desulfonatronum thiosulfatophilum</name>
    <dbReference type="NCBI Taxonomy" id="617002"/>
    <lineage>
        <taxon>Bacteria</taxon>
        <taxon>Pseudomonadati</taxon>
        <taxon>Thermodesulfobacteriota</taxon>
        <taxon>Desulfovibrionia</taxon>
        <taxon>Desulfovibrionales</taxon>
        <taxon>Desulfonatronaceae</taxon>
        <taxon>Desulfonatronum</taxon>
    </lineage>
</organism>
<dbReference type="EMBL" id="FMXO01000002">
    <property type="protein sequence ID" value="SDB08489.1"/>
    <property type="molecule type" value="Genomic_DNA"/>
</dbReference>
<dbReference type="Gene3D" id="1.20.58.220">
    <property type="entry name" value="Phosphate transport system protein phou homolog 2, domain 2"/>
    <property type="match status" value="1"/>
</dbReference>
<protein>
    <submittedName>
        <fullName evidence="3">Phosphate uptake regulator</fullName>
    </submittedName>
</protein>
<dbReference type="PANTHER" id="PTHR42930">
    <property type="entry name" value="PHOSPHATE-SPECIFIC TRANSPORT SYSTEM ACCESSORY PROTEIN PHOU"/>
    <property type="match status" value="1"/>
</dbReference>
<dbReference type="InterPro" id="IPR011009">
    <property type="entry name" value="Kinase-like_dom_sf"/>
</dbReference>
<comment type="similarity">
    <text evidence="1">Belongs to the PhoU family.</text>
</comment>
<dbReference type="GO" id="GO:0045936">
    <property type="term" value="P:negative regulation of phosphate metabolic process"/>
    <property type="evidence" value="ECO:0007669"/>
    <property type="project" value="InterPro"/>
</dbReference>
<keyword evidence="4" id="KW-1185">Reference proteome</keyword>
<dbReference type="InterPro" id="IPR028366">
    <property type="entry name" value="PhoU"/>
</dbReference>
<dbReference type="STRING" id="617002.SAMN05660653_00403"/>
<dbReference type="Proteomes" id="UP000198771">
    <property type="component" value="Unassembled WGS sequence"/>
</dbReference>
<dbReference type="OrthoDB" id="3806873at2"/>
<feature type="domain" description="PhoU" evidence="2">
    <location>
        <begin position="121"/>
        <end position="198"/>
    </location>
</feature>
<dbReference type="Gene3D" id="3.90.1200.10">
    <property type="match status" value="1"/>
</dbReference>
<feature type="domain" description="PhoU" evidence="2">
    <location>
        <begin position="14"/>
        <end position="99"/>
    </location>
</feature>
<reference evidence="3 4" key="1">
    <citation type="submission" date="2016-10" db="EMBL/GenBank/DDBJ databases">
        <authorList>
            <person name="de Groot N.N."/>
        </authorList>
    </citation>
    <scope>NUCLEOTIDE SEQUENCE [LARGE SCALE GENOMIC DNA]</scope>
    <source>
        <strain evidence="3 4">ASO4-2</strain>
    </source>
</reference>
<evidence type="ECO:0000259" key="2">
    <source>
        <dbReference type="Pfam" id="PF01895"/>
    </source>
</evidence>
<dbReference type="Pfam" id="PF02958">
    <property type="entry name" value="EcKL"/>
    <property type="match status" value="1"/>
</dbReference>
<proteinExistence type="inferred from homology"/>
<dbReference type="SUPFAM" id="SSF109755">
    <property type="entry name" value="PhoU-like"/>
    <property type="match status" value="1"/>
</dbReference>
<gene>
    <name evidence="3" type="ORF">SAMN05660653_00403</name>
</gene>
<dbReference type="Pfam" id="PF01895">
    <property type="entry name" value="PhoU"/>
    <property type="match status" value="2"/>
</dbReference>
<dbReference type="InterPro" id="IPR026022">
    <property type="entry name" value="PhoU_dom"/>
</dbReference>
<name>A0A1G6AJF5_9BACT</name>
<dbReference type="AlphaFoldDB" id="A0A1G6AJF5"/>
<dbReference type="SUPFAM" id="SSF56112">
    <property type="entry name" value="Protein kinase-like (PK-like)"/>
    <property type="match status" value="1"/>
</dbReference>
<evidence type="ECO:0000256" key="1">
    <source>
        <dbReference type="ARBA" id="ARBA00008107"/>
    </source>
</evidence>
<evidence type="ECO:0000313" key="4">
    <source>
        <dbReference type="Proteomes" id="UP000198771"/>
    </source>
</evidence>
<evidence type="ECO:0000313" key="3">
    <source>
        <dbReference type="EMBL" id="SDB08489.1"/>
    </source>
</evidence>
<dbReference type="InterPro" id="IPR004119">
    <property type="entry name" value="EcKL"/>
</dbReference>
<accession>A0A1G6AJF5</accession>
<dbReference type="InterPro" id="IPR038078">
    <property type="entry name" value="PhoU-like_sf"/>
</dbReference>
<sequence length="548" mass="63501">MHSLEGLEQKIQFMVLEVSKQVDDTLKVLIRPDNSIIEKIASRDDYIDNFKSVIENTCFSRLHSQAHLDKTGIDFIRAVNIISNNLERISDFSVDIARQLRYISDHRFLDQFEYRPFFRQILGALDIVVRSLFHRDLSLALRICRAEFVLDKLYKHKFDRIIAQLQSGKETHNLITTLFIFRYLERMGDSLLNIGEAVIFSVVGEKLKINQYQALRESLDNLDFDLRMRDVDFESIWGTRSGCRIGKVTNGAQSNATGVIFKEGKLKKILQEKANIQQWETIFPGLTPKVFGFQESMDNASILLEFLTGCTFQEIVFNDDPEQLENAFFLVQETAAMIWQNTLRKGSKPCAFTSQLFSRLEDVFVAHPELNTPRTHFCGLELPATEELLAELAEVERELTAPFTVFTHGDYNINNIIYNQKEQRVHYIDVHRSKLDDYVQDVSVFLVSNFRIPIFEGAVRNNLNQVGLRFLQFARQFAKEHHDATFEIRLALGLIRSFITSARFELNAEFAAGMFARGVYLAEKILAYRGRPWERFQVPVQILQFRSF</sequence>
<dbReference type="PANTHER" id="PTHR42930:SF3">
    <property type="entry name" value="PHOSPHATE-SPECIFIC TRANSPORT SYSTEM ACCESSORY PROTEIN PHOU"/>
    <property type="match status" value="1"/>
</dbReference>